<keyword evidence="2" id="KW-1133">Transmembrane helix</keyword>
<dbReference type="AlphaFoldDB" id="A0A367RVX9"/>
<dbReference type="Proteomes" id="UP000252107">
    <property type="component" value="Unassembled WGS sequence"/>
</dbReference>
<sequence>MLNLITPLKVTLNPPTRLEGFPGESVTLHISLINQGEQGAAIDVFVDPIAQTLLSWCPSARKRVTLDPQQACEVSLVFEIPSDALPGSYPYTVVVDAPEHYPEETPIHYPARLEVLVKEQTVTRSEKLTFSIRPATSPVQPLLIQPNQYQTLSVIVNNHSSRVDRFRLHCLDLDKTWFTIQYPNNELSELGVVSSTDGLELNPGGQGEIIIEFHYPIDMPAGRYSPTLQLISENAPEEVFLDLVYLEVKPRLHLSVELETILGKVSHSPGQYRLTLTNHGNSIRQLAVSASSRDETESCYYVCNPSSVYLLIGETATISLTVYPKQKWRRPLFGYGLELPFQVNLQDLQALPTPENLPMGLLVWKARPWWQFLLLLLAGVGALSGLGFLIWFLFFKPAPPPILSEFKPDSTSYTEGGRVRLNWTIANADRLEQLVLSSTKERIASNPQVYDFRQGLPTELNRYCQIRDGETPAVGDRNLTCTNFDTGARLAGEYTFQLQIKAKSAQKLIQQKLDVVIQPQPLPQVTSIAARQSQLEKGKPLTLSWNIKNFSQLGRLQVMGQLKEGKPMLLKTYNFQKQIPLELNKQCQPPVNETLSCSNVDIWLSAKPGDYAISLQAVSSGSQKQSPPSKAIQVQLKPTPLRVINFTLNNQSSETNPSMFLKVGQVVTLNWQVQGDDVKVKLEPLGDVPANGSRTFKATTNLSQIILMAETEQGQSVKRAFLLQVDTPKPPQEPTNTNSPRVMPLLSPSTQNNPKPLFLRPLSTNNLK</sequence>
<accession>A0A367RVX9</accession>
<comment type="caution">
    <text evidence="3">The sequence shown here is derived from an EMBL/GenBank/DDBJ whole genome shotgun (WGS) entry which is preliminary data.</text>
</comment>
<reference evidence="3" key="1">
    <citation type="submission" date="2016-04" db="EMBL/GenBank/DDBJ databases">
        <authorList>
            <person name="Tabuchi Yagui T.R."/>
        </authorList>
    </citation>
    <scope>NUCLEOTIDE SEQUENCE [LARGE SCALE GENOMIC DNA]</scope>
    <source>
        <strain evidence="3">NIES-26</strain>
    </source>
</reference>
<keyword evidence="2" id="KW-0812">Transmembrane</keyword>
<protein>
    <submittedName>
        <fullName evidence="3">Uncharacterized protein</fullName>
    </submittedName>
</protein>
<proteinExistence type="predicted"/>
<keyword evidence="4" id="KW-1185">Reference proteome</keyword>
<feature type="transmembrane region" description="Helical" evidence="2">
    <location>
        <begin position="372"/>
        <end position="394"/>
    </location>
</feature>
<gene>
    <name evidence="3" type="ORF">A6770_38105</name>
</gene>
<keyword evidence="2" id="KW-0472">Membrane</keyword>
<feature type="region of interest" description="Disordered" evidence="1">
    <location>
        <begin position="726"/>
        <end position="768"/>
    </location>
</feature>
<evidence type="ECO:0000256" key="1">
    <source>
        <dbReference type="SAM" id="MobiDB-lite"/>
    </source>
</evidence>
<organism evidence="3 4">
    <name type="scientific">Nostoc minutum NIES-26</name>
    <dbReference type="NCBI Taxonomy" id="1844469"/>
    <lineage>
        <taxon>Bacteria</taxon>
        <taxon>Bacillati</taxon>
        <taxon>Cyanobacteriota</taxon>
        <taxon>Cyanophyceae</taxon>
        <taxon>Nostocales</taxon>
        <taxon>Nostocaceae</taxon>
        <taxon>Nostoc</taxon>
    </lineage>
</organism>
<dbReference type="EMBL" id="LXQD01000057">
    <property type="protein sequence ID" value="RCJ40119.1"/>
    <property type="molecule type" value="Genomic_DNA"/>
</dbReference>
<name>A0A367RVX9_9NOSO</name>
<evidence type="ECO:0000313" key="3">
    <source>
        <dbReference type="EMBL" id="RCJ40119.1"/>
    </source>
</evidence>
<evidence type="ECO:0000313" key="4">
    <source>
        <dbReference type="Proteomes" id="UP000252107"/>
    </source>
</evidence>
<evidence type="ECO:0000256" key="2">
    <source>
        <dbReference type="SAM" id="Phobius"/>
    </source>
</evidence>